<gene>
    <name evidence="2" type="ORF">C811_01330</name>
</gene>
<proteinExistence type="predicted"/>
<evidence type="ECO:0000313" key="2">
    <source>
        <dbReference type="EMBL" id="EOS50913.1"/>
    </source>
</evidence>
<dbReference type="EMBL" id="ASSY01000008">
    <property type="protein sequence ID" value="EOS50913.1"/>
    <property type="molecule type" value="Genomic_DNA"/>
</dbReference>
<dbReference type="HOGENOM" id="CLU_400990_0_0_11"/>
<dbReference type="STRING" id="1235794.C811_01330"/>
<keyword evidence="3" id="KW-1185">Reference proteome</keyword>
<comment type="caution">
    <text evidence="2">The sequence shown here is derived from an EMBL/GenBank/DDBJ whole genome shotgun (WGS) entry which is preliminary data.</text>
</comment>
<organism evidence="2 3">
    <name type="scientific">Adlercreutzia caecimuris B7</name>
    <dbReference type="NCBI Taxonomy" id="1235794"/>
    <lineage>
        <taxon>Bacteria</taxon>
        <taxon>Bacillati</taxon>
        <taxon>Actinomycetota</taxon>
        <taxon>Coriobacteriia</taxon>
        <taxon>Eggerthellales</taxon>
        <taxon>Eggerthellaceae</taxon>
        <taxon>Adlercreutzia</taxon>
    </lineage>
</organism>
<protein>
    <recommendedName>
        <fullName evidence="4">Molybdenum cofactor biosynthesis enzyme</fullName>
    </recommendedName>
</protein>
<evidence type="ECO:0000256" key="1">
    <source>
        <dbReference type="SAM" id="Coils"/>
    </source>
</evidence>
<dbReference type="AlphaFoldDB" id="R9KXA1"/>
<accession>R9KXA1</accession>
<keyword evidence="1" id="KW-0175">Coiled coil</keyword>
<feature type="coiled-coil region" evidence="1">
    <location>
        <begin position="192"/>
        <end position="230"/>
    </location>
</feature>
<dbReference type="Proteomes" id="UP000014204">
    <property type="component" value="Unassembled WGS sequence"/>
</dbReference>
<name>R9KXA1_9ACTN</name>
<sequence length="714" mass="74582">MGEVIRTIRQVHGVMRVERFIRDEEGLTTAGMAVALLVSLSLLFSATQVYRINTLSAEVQEVADAAALAAENQVAEFMIAVRVVDGAVLSMTLLGITSYGLGVVGLCVPPAAELGAKLISAGQKILDARDAFAERAAQSLNELQRALPFMAAASAAAVAAANGHDRAGGYHAMALLLPAEGETIAVGANGAEDNLTEAVEEEKDGLAEAAERAEEATRRAQEAKERAYRRDCGDSPSYCMYERAGHLAGLTGGANPMHHSVDTWSFTVARDRALAYYQARLLGERPASDAGEEKARSALRKDFYAYAIAQLRACELHETPTSLEGSLPRFPRNLDELRGTSLYTTAKYPVDTEGELPVMHAWEGCAGLGLVDYYDSVRAWEAGQFAVCEECKFTAASLASVASASTAIDNGFEYHYDAVARAADEYRAALREAAPLAESVKSEAQGLFDKVVEALQGAASMRIDATPPGAAGCIALAVAPNAGERPRSPFVSSRSWLGTRAAISAATLLEDATDEASVVGNLLDGLGAESAPVGAARIVLDCWDAMLKAYGSGQKALIDGVESALDGLPLVGAAGLGPWAAGALRDTLGAVGLEPADTSPLKPVLVQTAAVAAADGGEYAVRFSAVRDEALASSLGSGSPVASLADRVEREAYDRLAALEIEIACIELPLGIGSIPLTVTLPPSVTEGAQGLVERAVDALRSAAGSLGFDRPWE</sequence>
<evidence type="ECO:0008006" key="4">
    <source>
        <dbReference type="Google" id="ProtNLM"/>
    </source>
</evidence>
<evidence type="ECO:0000313" key="3">
    <source>
        <dbReference type="Proteomes" id="UP000014204"/>
    </source>
</evidence>
<reference evidence="2 3" key="1">
    <citation type="submission" date="2013-04" db="EMBL/GenBank/DDBJ databases">
        <title>The Genome Sequence of Enterorhabdus caecimuris B7.</title>
        <authorList>
            <consortium name="The Broad Institute Genomics Platform"/>
            <consortium name="The Broad Institute Genome Sequencing Center for Infectious Disease"/>
            <person name="Earl A."/>
            <person name="Xavier R."/>
            <person name="Elson C."/>
            <person name="Duck W."/>
            <person name="Walker B."/>
            <person name="Young S."/>
            <person name="Zeng Q."/>
            <person name="Gargeya S."/>
            <person name="Fitzgerald M."/>
            <person name="Haas B."/>
            <person name="Abouelleil A."/>
            <person name="Allen A.W."/>
            <person name="Alvarado L."/>
            <person name="Arachchi H.M."/>
            <person name="Berlin A.M."/>
            <person name="Chapman S.B."/>
            <person name="Gainer-Dewar J."/>
            <person name="Goldberg J."/>
            <person name="Griggs A."/>
            <person name="Gujja S."/>
            <person name="Hansen M."/>
            <person name="Howarth C."/>
            <person name="Imamovic A."/>
            <person name="Ireland A."/>
            <person name="Larimer J."/>
            <person name="McCowan C."/>
            <person name="Murphy C."/>
            <person name="Pearson M."/>
            <person name="Poon T.W."/>
            <person name="Priest M."/>
            <person name="Roberts A."/>
            <person name="Saif S."/>
            <person name="Shea T."/>
            <person name="Sisk P."/>
            <person name="Sykes S."/>
            <person name="Wortman J."/>
            <person name="Nusbaum C."/>
            <person name="Birren B."/>
        </authorList>
    </citation>
    <scope>NUCLEOTIDE SEQUENCE [LARGE SCALE GENOMIC DNA]</scope>
    <source>
        <strain evidence="2 3">B7</strain>
    </source>
</reference>
<dbReference type="eggNOG" id="ENOG5033SKX">
    <property type="taxonomic scope" value="Bacteria"/>
</dbReference>